<protein>
    <submittedName>
        <fullName evidence="2">GNAT family N-acetyltransferase</fullName>
    </submittedName>
</protein>
<dbReference type="Gene3D" id="3.40.630.30">
    <property type="match status" value="1"/>
</dbReference>
<dbReference type="PANTHER" id="PTHR43792">
    <property type="entry name" value="GNAT FAMILY, PUTATIVE (AFU_ORTHOLOGUE AFUA_3G00765)-RELATED-RELATED"/>
    <property type="match status" value="1"/>
</dbReference>
<dbReference type="Proteomes" id="UP001597063">
    <property type="component" value="Unassembled WGS sequence"/>
</dbReference>
<sequence length="180" mass="20801">MSELVTERLLLVPWEERFKDELARLTSDPLVHRYLADGRPWDAEFVEQRHRVYLEHWRAHGFGWRGILGDGAFLGVAVLAYAGTRFPGVESSAFEIGWWLYPRYWGRGFAVEAATAVRDDAFERLGAERVVARFWPENAASERVAIRLGMRVEREAVGASGERIRICVLDRDDWERHRSA</sequence>
<dbReference type="EMBL" id="JBHTGP010000013">
    <property type="protein sequence ID" value="MFD0688109.1"/>
    <property type="molecule type" value="Genomic_DNA"/>
</dbReference>
<keyword evidence="3" id="KW-1185">Reference proteome</keyword>
<comment type="caution">
    <text evidence="2">The sequence shown here is derived from an EMBL/GenBank/DDBJ whole genome shotgun (WGS) entry which is preliminary data.</text>
</comment>
<dbReference type="InterPro" id="IPR051531">
    <property type="entry name" value="N-acetyltransferase"/>
</dbReference>
<dbReference type="SUPFAM" id="SSF55729">
    <property type="entry name" value="Acyl-CoA N-acyltransferases (Nat)"/>
    <property type="match status" value="1"/>
</dbReference>
<accession>A0ABW2XQ01</accession>
<feature type="domain" description="N-acetyltransferase" evidence="1">
    <location>
        <begin position="9"/>
        <end position="175"/>
    </location>
</feature>
<dbReference type="PANTHER" id="PTHR43792:SF1">
    <property type="entry name" value="N-ACETYLTRANSFERASE DOMAIN-CONTAINING PROTEIN"/>
    <property type="match status" value="1"/>
</dbReference>
<evidence type="ECO:0000259" key="1">
    <source>
        <dbReference type="PROSITE" id="PS51186"/>
    </source>
</evidence>
<evidence type="ECO:0000313" key="3">
    <source>
        <dbReference type="Proteomes" id="UP001597063"/>
    </source>
</evidence>
<dbReference type="RefSeq" id="WP_165502947.1">
    <property type="nucleotide sequence ID" value="NZ_CAACUY010000068.1"/>
</dbReference>
<proteinExistence type="predicted"/>
<dbReference type="PROSITE" id="PS51186">
    <property type="entry name" value="GNAT"/>
    <property type="match status" value="1"/>
</dbReference>
<dbReference type="InterPro" id="IPR016181">
    <property type="entry name" value="Acyl_CoA_acyltransferase"/>
</dbReference>
<dbReference type="InterPro" id="IPR000182">
    <property type="entry name" value="GNAT_dom"/>
</dbReference>
<reference evidence="3" key="1">
    <citation type="journal article" date="2019" name="Int. J. Syst. Evol. Microbiol.">
        <title>The Global Catalogue of Microorganisms (GCM) 10K type strain sequencing project: providing services to taxonomists for standard genome sequencing and annotation.</title>
        <authorList>
            <consortium name="The Broad Institute Genomics Platform"/>
            <consortium name="The Broad Institute Genome Sequencing Center for Infectious Disease"/>
            <person name="Wu L."/>
            <person name="Ma J."/>
        </authorList>
    </citation>
    <scope>NUCLEOTIDE SEQUENCE [LARGE SCALE GENOMIC DNA]</scope>
    <source>
        <strain evidence="3">JCM 9371</strain>
    </source>
</reference>
<evidence type="ECO:0000313" key="2">
    <source>
        <dbReference type="EMBL" id="MFD0688109.1"/>
    </source>
</evidence>
<name>A0ABW2XQ01_9ACTN</name>
<organism evidence="2 3">
    <name type="scientific">Actinomadura fibrosa</name>
    <dbReference type="NCBI Taxonomy" id="111802"/>
    <lineage>
        <taxon>Bacteria</taxon>
        <taxon>Bacillati</taxon>
        <taxon>Actinomycetota</taxon>
        <taxon>Actinomycetes</taxon>
        <taxon>Streptosporangiales</taxon>
        <taxon>Thermomonosporaceae</taxon>
        <taxon>Actinomadura</taxon>
    </lineage>
</organism>
<gene>
    <name evidence="2" type="ORF">ACFQZM_26690</name>
</gene>
<dbReference type="Pfam" id="PF13302">
    <property type="entry name" value="Acetyltransf_3"/>
    <property type="match status" value="1"/>
</dbReference>